<dbReference type="InterPro" id="IPR003660">
    <property type="entry name" value="HAMP_dom"/>
</dbReference>
<reference evidence="5 6" key="1">
    <citation type="submission" date="2020-04" db="EMBL/GenBank/DDBJ databases">
        <title>Antimicrobial susceptibility and clonality of vaginal-derived multi-drug resistant Mobiluncus isolates in China.</title>
        <authorList>
            <person name="Zhang X."/>
        </authorList>
    </citation>
    <scope>NUCLEOTIDE SEQUENCE [LARGE SCALE GENOMIC DNA]</scope>
    <source>
        <strain evidence="5 6">19</strain>
    </source>
</reference>
<evidence type="ECO:0000256" key="3">
    <source>
        <dbReference type="ARBA" id="ARBA00023224"/>
    </source>
</evidence>
<dbReference type="Gene3D" id="1.10.287.950">
    <property type="entry name" value="Methyl-accepting chemotaxis protein"/>
    <property type="match status" value="1"/>
</dbReference>
<dbReference type="SMART" id="SM00304">
    <property type="entry name" value="HAMP"/>
    <property type="match status" value="1"/>
</dbReference>
<dbReference type="PROSITE" id="PS50885">
    <property type="entry name" value="HAMP"/>
    <property type="match status" value="1"/>
</dbReference>
<evidence type="ECO:0000313" key="6">
    <source>
        <dbReference type="Proteomes" id="UP000553981"/>
    </source>
</evidence>
<dbReference type="GO" id="GO:0016020">
    <property type="term" value="C:membrane"/>
    <property type="evidence" value="ECO:0007669"/>
    <property type="project" value="InterPro"/>
</dbReference>
<dbReference type="PROSITE" id="PS50111">
    <property type="entry name" value="CHEMOTAXIS_TRANSDUC_2"/>
    <property type="match status" value="1"/>
</dbReference>
<gene>
    <name evidence="5" type="ORF">HHJ67_04945</name>
</gene>
<dbReference type="PANTHER" id="PTHR32089">
    <property type="entry name" value="METHYL-ACCEPTING CHEMOTAXIS PROTEIN MCPB"/>
    <property type="match status" value="1"/>
</dbReference>
<dbReference type="RefSeq" id="WP_004007412.1">
    <property type="nucleotide sequence ID" value="NZ_CAMYEK010000022.1"/>
</dbReference>
<dbReference type="PANTHER" id="PTHR32089:SF112">
    <property type="entry name" value="LYSOZYME-LIKE PROTEIN-RELATED"/>
    <property type="match status" value="1"/>
</dbReference>
<comment type="similarity">
    <text evidence="4">Belongs to the methyl-accepting chemotaxis (MCP) protein family.</text>
</comment>
<dbReference type="CDD" id="cd06225">
    <property type="entry name" value="HAMP"/>
    <property type="match status" value="1"/>
</dbReference>
<keyword evidence="2" id="KW-0472">Membrane</keyword>
<dbReference type="Pfam" id="PF00672">
    <property type="entry name" value="HAMP"/>
    <property type="match status" value="1"/>
</dbReference>
<dbReference type="EMBL" id="JABCUI010000002">
    <property type="protein sequence ID" value="NMW87099.1"/>
    <property type="molecule type" value="Genomic_DNA"/>
</dbReference>
<dbReference type="Proteomes" id="UP000553981">
    <property type="component" value="Unassembled WGS sequence"/>
</dbReference>
<dbReference type="GeneID" id="55565161"/>
<dbReference type="AlphaFoldDB" id="A0A7Y0YC03"/>
<proteinExistence type="inferred from homology"/>
<dbReference type="GO" id="GO:0004888">
    <property type="term" value="F:transmembrane signaling receptor activity"/>
    <property type="evidence" value="ECO:0007669"/>
    <property type="project" value="InterPro"/>
</dbReference>
<keyword evidence="3" id="KW-0807">Transducer</keyword>
<organism evidence="5 6">
    <name type="scientific">Mobiluncus curtisii</name>
    <dbReference type="NCBI Taxonomy" id="2051"/>
    <lineage>
        <taxon>Bacteria</taxon>
        <taxon>Bacillati</taxon>
        <taxon>Actinomycetota</taxon>
        <taxon>Actinomycetes</taxon>
        <taxon>Actinomycetales</taxon>
        <taxon>Actinomycetaceae</taxon>
        <taxon>Mobiluncus</taxon>
    </lineage>
</organism>
<dbReference type="GO" id="GO:0006935">
    <property type="term" value="P:chemotaxis"/>
    <property type="evidence" value="ECO:0007669"/>
    <property type="project" value="InterPro"/>
</dbReference>
<keyword evidence="2" id="KW-1133">Transmembrane helix</keyword>
<protein>
    <submittedName>
        <fullName evidence="5">Methyl-accepting chemotaxis protein</fullName>
    </submittedName>
</protein>
<comment type="caution">
    <text evidence="5">The sequence shown here is derived from an EMBL/GenBank/DDBJ whole genome shotgun (WGS) entry which is preliminary data.</text>
</comment>
<name>A0A7Y0YC03_9ACTO</name>
<sequence>MVRKIKSNNPTINDRNYAMESGSSEAPAKRVSTKIQRNLFSNLKLSAKFTTVIAALLALMVVLSGYSIVKLNTLGDDADRLLAVSQFSRSMAAMDATLISTRSDVLLTLGLPTPAEKNKFHEAFKAKQSDVEKMRQEITSNPIAQTVPELDEYFAAIDHWQKVLEDELVSAALVDDRALYSQRLQGESYQNARQAYYDAYNTITERFTALERERKADVDYTRLSSIIIIGILLALALAIGLALGILLYRVISRPLQLVNDVVAAMGHGDLTQRTAYEARDEMGSICQGMDRSVTEIGELITQSASLTGNVNATAMDLAREADESAAAAVQVRSEAELVSNAANEVSQSIQTVAAGAEEMGASIREISANANDAARVAGEATAVAAETSQVVEKLGESSKEVGEVIREITAIAEQTNLLALNATIEAARAGEAGKGFAVVAGEVKDLAAQTGAATENIGARITQIQQDTEAAVSAIERISVIISSINDYQTTIAAAVEEQSATTNEMSRSVQDAAAGAGQIAENIASVAHGADNSSAALRRMVDQTKELANQSRGLQTEMEKFRF</sequence>
<dbReference type="PRINTS" id="PR00260">
    <property type="entry name" value="CHEMTRNSDUCR"/>
</dbReference>
<dbReference type="SUPFAM" id="SSF58104">
    <property type="entry name" value="Methyl-accepting chemotaxis protein (MCP) signaling domain"/>
    <property type="match status" value="1"/>
</dbReference>
<evidence type="ECO:0000256" key="1">
    <source>
        <dbReference type="ARBA" id="ARBA00022692"/>
    </source>
</evidence>
<keyword evidence="1" id="KW-0812">Transmembrane</keyword>
<evidence type="ECO:0000256" key="2">
    <source>
        <dbReference type="ARBA" id="ARBA00022989"/>
    </source>
</evidence>
<dbReference type="InterPro" id="IPR004089">
    <property type="entry name" value="MCPsignal_dom"/>
</dbReference>
<dbReference type="Pfam" id="PF00015">
    <property type="entry name" value="MCPsignal"/>
    <property type="match status" value="1"/>
</dbReference>
<accession>A0A7Y0YC03</accession>
<evidence type="ECO:0000256" key="4">
    <source>
        <dbReference type="ARBA" id="ARBA00029447"/>
    </source>
</evidence>
<evidence type="ECO:0000313" key="5">
    <source>
        <dbReference type="EMBL" id="NMW87099.1"/>
    </source>
</evidence>
<dbReference type="InterPro" id="IPR004090">
    <property type="entry name" value="Chemotax_Me-accpt_rcpt"/>
</dbReference>
<dbReference type="GO" id="GO:0007165">
    <property type="term" value="P:signal transduction"/>
    <property type="evidence" value="ECO:0007669"/>
    <property type="project" value="UniProtKB-KW"/>
</dbReference>
<dbReference type="SMART" id="SM00283">
    <property type="entry name" value="MA"/>
    <property type="match status" value="1"/>
</dbReference>